<dbReference type="OrthoDB" id="2215036at2759"/>
<dbReference type="GO" id="GO:0006405">
    <property type="term" value="P:RNA export from nucleus"/>
    <property type="evidence" value="ECO:0007669"/>
    <property type="project" value="TreeGrafter"/>
</dbReference>
<dbReference type="InterPro" id="IPR045478">
    <property type="entry name" value="Exportin-5_C"/>
</dbReference>
<organism evidence="3 4">
    <name type="scientific">Paragonimus skrjabini miyazakii</name>
    <dbReference type="NCBI Taxonomy" id="59628"/>
    <lineage>
        <taxon>Eukaryota</taxon>
        <taxon>Metazoa</taxon>
        <taxon>Spiralia</taxon>
        <taxon>Lophotrochozoa</taxon>
        <taxon>Platyhelminthes</taxon>
        <taxon>Trematoda</taxon>
        <taxon>Digenea</taxon>
        <taxon>Plagiorchiida</taxon>
        <taxon>Troglotremata</taxon>
        <taxon>Troglotrematidae</taxon>
        <taxon>Paragonimus</taxon>
    </lineage>
</organism>
<protein>
    <recommendedName>
        <fullName evidence="5">Exportin-5</fullName>
    </recommendedName>
</protein>
<dbReference type="GO" id="GO:0006611">
    <property type="term" value="P:protein export from nucleus"/>
    <property type="evidence" value="ECO:0007669"/>
    <property type="project" value="InterPro"/>
</dbReference>
<evidence type="ECO:0000313" key="4">
    <source>
        <dbReference type="Proteomes" id="UP000822476"/>
    </source>
</evidence>
<feature type="domain" description="Exportin-1/Importin-beta-like" evidence="1">
    <location>
        <begin position="104"/>
        <end position="230"/>
    </location>
</feature>
<dbReference type="GO" id="GO:0005049">
    <property type="term" value="F:nuclear export signal receptor activity"/>
    <property type="evidence" value="ECO:0007669"/>
    <property type="project" value="InterPro"/>
</dbReference>
<dbReference type="InterPro" id="IPR016024">
    <property type="entry name" value="ARM-type_fold"/>
</dbReference>
<dbReference type="Gene3D" id="1.25.10.10">
    <property type="entry name" value="Leucine-rich Repeat Variant"/>
    <property type="match status" value="1"/>
</dbReference>
<proteinExistence type="predicted"/>
<dbReference type="Proteomes" id="UP000822476">
    <property type="component" value="Unassembled WGS sequence"/>
</dbReference>
<sequence>MNSDSIVKAVLTTLDPNVNNLERTKSYKMIEEYKTNVFHLNDLPVLCGSNQHPSVILFGLQCLEHRIKRSWNQITVEMKGTIKESLFQLALNLHNLIPASAERKVVSSVLAHLFVYLIKCEWPQHWPSMLDEFFTLGRKGQTQAKLALNTFLRLYEDVMQFQDVPQPRRRDIISTLNDNLLLLFSFAFEIILDQLRILESQANNPQCAISLCREALAMLSGYLDSCRIDVLSQWKPHGVTEKYAAPELPFIRLLINLIWLEGTRIEALDLLLLLLKRKQGSDDSGSKLAEVLFMDPMSVNKILMVLCSTLNEPLTFSEAKYNILLLVSEIVSRLGCQMVSRWTKYRSHSSPCECTSLMEFSCTNISTHVLDCVLRITSHPIRMISASANLFWLAAFGSHDASLILRLTPFVPTLFMSWRRSLRKEGFPNDSGVHSEWARGVFDSDEYSGFFAKYRSEVIRCLNLANSHWSVEIFQMITALVDDLLKTSCTTTDDYESRGECPSSLVCDWDVLELFIESTLASIKDGFVVRGQLDQFDHASSALLRQFLQIPFSVDPNLRGKQIMCACVLMQHVNSRHDAELLIPLLSQIFACFRFNPTTNGAGPNVSVLRSKQVIDMHMSTASAFFRLTRSCPERVMTHFDGIGTEVTNLWADPNCGMVEKCVLLEALILLCLRLPQSIEVQRDLLKQLVSHVTSAWSTPTPTSESTPMLRLLTSCATGGSGLVSILGLDQPISAHQDFQSPYVQMRITFGQNVLALLATSRRLSEPANSQQLQQITVPLLEPVVSSVFIVVRAFNELWLPDTRALVHPSVLPAFEMTEHVKYTLLSLQIGRTDKRHLPEPKTPLERIRSSLYEHHENLLTIVGLLFTGLSPSLYHLPTDQLAVLLHQGCCAAFEHLPDLKLNSLLRLVIRQFIRGCPKEYLSTALVPLIPPVIEAVVQRLDSRWNQVTQMNQEGALDDKAVACELVEERLARLMSRTLMDMLRLIYTFNGCESLVPQSDGDQVDGDDGMEDINMQADTKSTTSVGPGHDVHAIGALARALIAAPTTDPQVTTDSSASCSDPLFLQCLSNCLTWPDSATCFKASQWIPTLIDAVGLSLLKFSPH</sequence>
<evidence type="ECO:0000313" key="3">
    <source>
        <dbReference type="EMBL" id="KAF7233819.1"/>
    </source>
</evidence>
<evidence type="ECO:0008006" key="5">
    <source>
        <dbReference type="Google" id="ProtNLM"/>
    </source>
</evidence>
<evidence type="ECO:0000259" key="1">
    <source>
        <dbReference type="Pfam" id="PF08389"/>
    </source>
</evidence>
<comment type="caution">
    <text evidence="3">The sequence shown here is derived from an EMBL/GenBank/DDBJ whole genome shotgun (WGS) entry which is preliminary data.</text>
</comment>
<dbReference type="GO" id="GO:0003723">
    <property type="term" value="F:RNA binding"/>
    <property type="evidence" value="ECO:0007669"/>
    <property type="project" value="TreeGrafter"/>
</dbReference>
<dbReference type="GO" id="GO:0042565">
    <property type="term" value="C:RNA nuclear export complex"/>
    <property type="evidence" value="ECO:0007669"/>
    <property type="project" value="TreeGrafter"/>
</dbReference>
<dbReference type="PANTHER" id="PTHR11223:SF3">
    <property type="entry name" value="EXPORTIN-5"/>
    <property type="match status" value="1"/>
</dbReference>
<dbReference type="Pfam" id="PF19273">
    <property type="entry name" value="Exportin-5"/>
    <property type="match status" value="1"/>
</dbReference>
<name>A0A8S9YC04_9TREM</name>
<dbReference type="GO" id="GO:0005634">
    <property type="term" value="C:nucleus"/>
    <property type="evidence" value="ECO:0007669"/>
    <property type="project" value="TreeGrafter"/>
</dbReference>
<dbReference type="InterPro" id="IPR013598">
    <property type="entry name" value="Exportin-1/Importin-b-like"/>
</dbReference>
<feature type="domain" description="Exportin-5 C-terminal" evidence="2">
    <location>
        <begin position="366"/>
        <end position="1087"/>
    </location>
</feature>
<dbReference type="InterPro" id="IPR011989">
    <property type="entry name" value="ARM-like"/>
</dbReference>
<dbReference type="PANTHER" id="PTHR11223">
    <property type="entry name" value="EXPORTIN 1/5"/>
    <property type="match status" value="1"/>
</dbReference>
<dbReference type="EMBL" id="JTDE01020782">
    <property type="protein sequence ID" value="KAF7233819.1"/>
    <property type="molecule type" value="Genomic_DNA"/>
</dbReference>
<evidence type="ECO:0000259" key="2">
    <source>
        <dbReference type="Pfam" id="PF19273"/>
    </source>
</evidence>
<dbReference type="SUPFAM" id="SSF48371">
    <property type="entry name" value="ARM repeat"/>
    <property type="match status" value="1"/>
</dbReference>
<gene>
    <name evidence="3" type="ORF">EG68_09378</name>
</gene>
<accession>A0A8S9YC04</accession>
<reference evidence="3" key="1">
    <citation type="submission" date="2019-07" db="EMBL/GenBank/DDBJ databases">
        <title>Annotation for the trematode Paragonimus miyazaki's.</title>
        <authorList>
            <person name="Choi Y.-J."/>
        </authorList>
    </citation>
    <scope>NUCLEOTIDE SEQUENCE</scope>
    <source>
        <strain evidence="3">Japan</strain>
    </source>
</reference>
<dbReference type="GO" id="GO:0005737">
    <property type="term" value="C:cytoplasm"/>
    <property type="evidence" value="ECO:0007669"/>
    <property type="project" value="TreeGrafter"/>
</dbReference>
<dbReference type="InterPro" id="IPR045065">
    <property type="entry name" value="XPO1/5"/>
</dbReference>
<dbReference type="AlphaFoldDB" id="A0A8S9YC04"/>
<keyword evidence="4" id="KW-1185">Reference proteome</keyword>
<dbReference type="Pfam" id="PF08389">
    <property type="entry name" value="Xpo1"/>
    <property type="match status" value="1"/>
</dbReference>